<evidence type="ECO:0000256" key="14">
    <source>
        <dbReference type="ARBA" id="ARBA00023124"/>
    </source>
</evidence>
<dbReference type="GO" id="GO:0042025">
    <property type="term" value="C:host cell nucleus"/>
    <property type="evidence" value="ECO:0007669"/>
    <property type="project" value="UniProtKB-SubCell"/>
</dbReference>
<evidence type="ECO:0000256" key="16">
    <source>
        <dbReference type="ARBA" id="ARBA00023268"/>
    </source>
</evidence>
<keyword evidence="6" id="KW-0808">Transferase</keyword>
<comment type="similarity">
    <text evidence="3">Belongs to the nanoviruses/circoviruses replication-associated protein family.</text>
</comment>
<evidence type="ECO:0000256" key="18">
    <source>
        <dbReference type="ARBA" id="ARBA00032243"/>
    </source>
</evidence>
<reference evidence="21" key="1">
    <citation type="submission" date="2020-06" db="EMBL/GenBank/DDBJ databases">
        <title>A dish full of viruses: viral metagenomics in chicken, pork and beef from Brazil.</title>
        <authorList>
            <person name="Cibulski S.P."/>
            <person name="Mayer F.Q."/>
            <person name="Roehe P.M."/>
        </authorList>
    </citation>
    <scope>NUCLEOTIDE SEQUENCE</scope>
    <source>
        <strain evidence="21">77F</strain>
    </source>
</reference>
<dbReference type="GO" id="GO:0003723">
    <property type="term" value="F:RNA binding"/>
    <property type="evidence" value="ECO:0007669"/>
    <property type="project" value="InterPro"/>
</dbReference>
<dbReference type="Pfam" id="PF02407">
    <property type="entry name" value="Viral_Rep"/>
    <property type="match status" value="1"/>
</dbReference>
<dbReference type="GO" id="GO:0003677">
    <property type="term" value="F:DNA binding"/>
    <property type="evidence" value="ECO:0007669"/>
    <property type="project" value="UniProtKB-KW"/>
</dbReference>
<dbReference type="InterPro" id="IPR027417">
    <property type="entry name" value="P-loop_NTPase"/>
</dbReference>
<dbReference type="GO" id="GO:0016779">
    <property type="term" value="F:nucleotidyltransferase activity"/>
    <property type="evidence" value="ECO:0007669"/>
    <property type="project" value="UniProtKB-KW"/>
</dbReference>
<keyword evidence="12" id="KW-0255">Endonuclease</keyword>
<evidence type="ECO:0000256" key="9">
    <source>
        <dbReference type="ARBA" id="ARBA00022722"/>
    </source>
</evidence>
<evidence type="ECO:0000256" key="7">
    <source>
        <dbReference type="ARBA" id="ARBA00022695"/>
    </source>
</evidence>
<keyword evidence="13" id="KW-0378">Hydrolase</keyword>
<evidence type="ECO:0000256" key="4">
    <source>
        <dbReference type="ARBA" id="ARBA00014531"/>
    </source>
</evidence>
<keyword evidence="10" id="KW-0479">Metal-binding</keyword>
<evidence type="ECO:0000256" key="2">
    <source>
        <dbReference type="ARBA" id="ARBA00004147"/>
    </source>
</evidence>
<evidence type="ECO:0000256" key="19">
    <source>
        <dbReference type="ARBA" id="ARBA00049360"/>
    </source>
</evidence>
<keyword evidence="16" id="KW-0511">Multifunctional enzyme</keyword>
<dbReference type="GO" id="GO:0016787">
    <property type="term" value="F:hydrolase activity"/>
    <property type="evidence" value="ECO:0007669"/>
    <property type="project" value="UniProtKB-KW"/>
</dbReference>
<protein>
    <recommendedName>
        <fullName evidence="4">Replication-associated protein</fullName>
    </recommendedName>
    <alternativeName>
        <fullName evidence="17">ATP-dependent helicase Rep</fullName>
    </alternativeName>
    <alternativeName>
        <fullName evidence="18">RepP</fullName>
    </alternativeName>
</protein>
<sequence>MSCRNWLFTSFKTDTNFDFSEHESVKYAIWQRERCPTSGREHWQGYIEFNKTCRMAYVKNILLDGSAHIEQRRGTREQARDYCSKEESRLEGPFVYGEFEKGGQGSRSDLRAQAQIIKDIQRESPKTALQVIADKHPEFILKYARGVTTLLQALPQAKRTQETKCLLVVGPPGTGKSTWVRNKYPNAFWKQAGTHQWWDGYQGEETVVLDEFKGWIPATTFTQIVGNSNECRVEIKGGTTQFTASLVVCISNFSPREWWEEGKVVFRAIERRFSEILYFNSSCGLRRGDDGDEWHYDIERFKDWSSFEKTHIDRQYV</sequence>
<evidence type="ECO:0000256" key="5">
    <source>
        <dbReference type="ARBA" id="ARBA00022562"/>
    </source>
</evidence>
<dbReference type="SUPFAM" id="SSF52540">
    <property type="entry name" value="P-loop containing nucleoside triphosphate hydrolases"/>
    <property type="match status" value="1"/>
</dbReference>
<dbReference type="Gene3D" id="3.40.1310.20">
    <property type="match status" value="1"/>
</dbReference>
<dbReference type="PROSITE" id="PS52020">
    <property type="entry name" value="CRESS_DNA_REP"/>
    <property type="match status" value="1"/>
</dbReference>
<keyword evidence="9" id="KW-0540">Nuclease</keyword>
<keyword evidence="7" id="KW-0548">Nucleotidyltransferase</keyword>
<comment type="subcellular location">
    <subcellularLocation>
        <location evidence="2">Host nucleus</location>
    </subcellularLocation>
</comment>
<dbReference type="Gene3D" id="3.40.50.300">
    <property type="entry name" value="P-loop containing nucleotide triphosphate hydrolases"/>
    <property type="match status" value="1"/>
</dbReference>
<dbReference type="InterPro" id="IPR000605">
    <property type="entry name" value="Helicase_SF3_ssDNA/RNA_vir"/>
</dbReference>
<comment type="catalytic activity">
    <reaction evidence="19">
        <text>ATP + H2O = ADP + phosphate + H(+)</text>
        <dbReference type="Rhea" id="RHEA:13065"/>
        <dbReference type="ChEBI" id="CHEBI:15377"/>
        <dbReference type="ChEBI" id="CHEBI:15378"/>
        <dbReference type="ChEBI" id="CHEBI:30616"/>
        <dbReference type="ChEBI" id="CHEBI:43474"/>
        <dbReference type="ChEBI" id="CHEBI:456216"/>
    </reaction>
</comment>
<name>A0A7G8LJ27_9VIRU</name>
<evidence type="ECO:0000256" key="6">
    <source>
        <dbReference type="ARBA" id="ARBA00022679"/>
    </source>
</evidence>
<accession>A0A7G8LJ27</accession>
<dbReference type="GO" id="GO:0000166">
    <property type="term" value="F:nucleotide binding"/>
    <property type="evidence" value="ECO:0007669"/>
    <property type="project" value="UniProtKB-KW"/>
</dbReference>
<evidence type="ECO:0000256" key="17">
    <source>
        <dbReference type="ARBA" id="ARBA00030754"/>
    </source>
</evidence>
<dbReference type="GO" id="GO:0006260">
    <property type="term" value="P:DNA replication"/>
    <property type="evidence" value="ECO:0007669"/>
    <property type="project" value="UniProtKB-KW"/>
</dbReference>
<evidence type="ECO:0000256" key="12">
    <source>
        <dbReference type="ARBA" id="ARBA00022759"/>
    </source>
</evidence>
<keyword evidence="5" id="KW-1048">Host nucleus</keyword>
<dbReference type="GO" id="GO:0004519">
    <property type="term" value="F:endonuclease activity"/>
    <property type="evidence" value="ECO:0007669"/>
    <property type="project" value="UniProtKB-KW"/>
</dbReference>
<evidence type="ECO:0000256" key="3">
    <source>
        <dbReference type="ARBA" id="ARBA00008545"/>
    </source>
</evidence>
<evidence type="ECO:0000256" key="8">
    <source>
        <dbReference type="ARBA" id="ARBA00022705"/>
    </source>
</evidence>
<evidence type="ECO:0000256" key="13">
    <source>
        <dbReference type="ARBA" id="ARBA00022801"/>
    </source>
</evidence>
<keyword evidence="15" id="KW-0238">DNA-binding</keyword>
<dbReference type="EMBL" id="MT671994">
    <property type="protein sequence ID" value="QNJ57249.1"/>
    <property type="molecule type" value="Genomic_DNA"/>
</dbReference>
<evidence type="ECO:0000256" key="1">
    <source>
        <dbReference type="ARBA" id="ARBA00001936"/>
    </source>
</evidence>
<proteinExistence type="inferred from homology"/>
<gene>
    <name evidence="21" type="primary">Rep</name>
</gene>
<dbReference type="InterPro" id="IPR049912">
    <property type="entry name" value="CRESS_DNA_REP"/>
</dbReference>
<evidence type="ECO:0000256" key="15">
    <source>
        <dbReference type="ARBA" id="ARBA00023125"/>
    </source>
</evidence>
<comment type="cofactor">
    <cofactor evidence="1">
        <name>Mn(2+)</name>
        <dbReference type="ChEBI" id="CHEBI:29035"/>
    </cofactor>
</comment>
<dbReference type="GO" id="GO:0046872">
    <property type="term" value="F:metal ion binding"/>
    <property type="evidence" value="ECO:0007669"/>
    <property type="project" value="UniProtKB-KW"/>
</dbReference>
<dbReference type="Pfam" id="PF00910">
    <property type="entry name" value="RNA_helicase"/>
    <property type="match status" value="1"/>
</dbReference>
<evidence type="ECO:0000256" key="11">
    <source>
        <dbReference type="ARBA" id="ARBA00022741"/>
    </source>
</evidence>
<keyword evidence="8" id="KW-0235">DNA replication</keyword>
<evidence type="ECO:0000259" key="20">
    <source>
        <dbReference type="PROSITE" id="PS52020"/>
    </source>
</evidence>
<evidence type="ECO:0000313" key="21">
    <source>
        <dbReference type="EMBL" id="QNJ57249.1"/>
    </source>
</evidence>
<evidence type="ECO:0000256" key="10">
    <source>
        <dbReference type="ARBA" id="ARBA00022723"/>
    </source>
</evidence>
<keyword evidence="14" id="KW-0190">Covalent protein-DNA linkage</keyword>
<keyword evidence="11" id="KW-0547">Nucleotide-binding</keyword>
<feature type="domain" description="CRESS-DNA virus Rep endonuclease" evidence="20">
    <location>
        <begin position="1"/>
        <end position="99"/>
    </location>
</feature>
<dbReference type="GO" id="GO:0003724">
    <property type="term" value="F:RNA helicase activity"/>
    <property type="evidence" value="ECO:0007669"/>
    <property type="project" value="InterPro"/>
</dbReference>
<organism evidence="21">
    <name type="scientific">Cressdnaviricota sp</name>
    <dbReference type="NCBI Taxonomy" id="2748378"/>
    <lineage>
        <taxon>Viruses</taxon>
        <taxon>Monodnaviria</taxon>
        <taxon>Shotokuvirae</taxon>
        <taxon>Cressdnaviricota</taxon>
    </lineage>
</organism>